<protein>
    <submittedName>
        <fullName evidence="1">?-D-glucose-1-phosphatase</fullName>
    </submittedName>
</protein>
<dbReference type="NCBIfam" id="TIGR01509">
    <property type="entry name" value="HAD-SF-IA-v3"/>
    <property type="match status" value="1"/>
</dbReference>
<organism evidence="1 2">
    <name type="scientific">Photobacterium damselae</name>
    <dbReference type="NCBI Taxonomy" id="38293"/>
    <lineage>
        <taxon>Bacteria</taxon>
        <taxon>Pseudomonadati</taxon>
        <taxon>Pseudomonadota</taxon>
        <taxon>Gammaproteobacteria</taxon>
        <taxon>Vibrionales</taxon>
        <taxon>Vibrionaceae</taxon>
        <taxon>Photobacterium</taxon>
    </lineage>
</organism>
<dbReference type="EMBL" id="UATL01000005">
    <property type="protein sequence ID" value="SPY44784.1"/>
    <property type="molecule type" value="Genomic_DNA"/>
</dbReference>
<name>A0A2T3QK48_PHODM</name>
<dbReference type="AlphaFoldDB" id="A0A2T3QK48"/>
<dbReference type="Proteomes" id="UP000251647">
    <property type="component" value="Unassembled WGS sequence"/>
</dbReference>
<dbReference type="PANTHER" id="PTHR43611:SF3">
    <property type="entry name" value="FLAVIN MONONUCLEOTIDE HYDROLASE 1, CHLOROPLATIC"/>
    <property type="match status" value="1"/>
</dbReference>
<dbReference type="OrthoDB" id="9797415at2"/>
<gene>
    <name evidence="1" type="ORF">NCTC11647_03735</name>
</gene>
<dbReference type="InterPro" id="IPR023198">
    <property type="entry name" value="PGP-like_dom2"/>
</dbReference>
<dbReference type="Gene3D" id="3.40.50.1000">
    <property type="entry name" value="HAD superfamily/HAD-like"/>
    <property type="match status" value="1"/>
</dbReference>
<dbReference type="InterPro" id="IPR036412">
    <property type="entry name" value="HAD-like_sf"/>
</dbReference>
<dbReference type="PANTHER" id="PTHR43611">
    <property type="entry name" value="ALPHA-D-GLUCOSE 1-PHOSPHATE PHOSPHATASE"/>
    <property type="match status" value="1"/>
</dbReference>
<sequence length="199" mass="22839">MLKNVIFDFGAVLFEWNPNQIVKTFTPSDEEQNLLLQQVLQHPDWISLDRGTMLIAEVIPKFSARTGLPENQIEDFIHHVIQSLTLINATLDIVELSLSSFKTFYLTNMSESFFESLNEQHPIISQFDGGIVSGKELMIKPEPEIFQLLLDRYALKAEESLFIDDNLDNILAAKQLGFDTVLFDKSSQCYKQLLEKIRL</sequence>
<dbReference type="RefSeq" id="WP_005304941.1">
    <property type="nucleotide sequence ID" value="NZ_CP018298.1"/>
</dbReference>
<proteinExistence type="predicted"/>
<evidence type="ECO:0000313" key="2">
    <source>
        <dbReference type="Proteomes" id="UP000251647"/>
    </source>
</evidence>
<dbReference type="InterPro" id="IPR041492">
    <property type="entry name" value="HAD_2"/>
</dbReference>
<reference evidence="1 2" key="1">
    <citation type="submission" date="2018-06" db="EMBL/GenBank/DDBJ databases">
        <authorList>
            <consortium name="Pathogen Informatics"/>
            <person name="Doyle S."/>
        </authorList>
    </citation>
    <scope>NUCLEOTIDE SEQUENCE [LARGE SCALE GENOMIC DNA]</scope>
    <source>
        <strain evidence="1 2">NCTC11647</strain>
    </source>
</reference>
<dbReference type="CDD" id="cd02603">
    <property type="entry name" value="HAD_sEH-N_like"/>
    <property type="match status" value="1"/>
</dbReference>
<evidence type="ECO:0000313" key="1">
    <source>
        <dbReference type="EMBL" id="SPY44784.1"/>
    </source>
</evidence>
<dbReference type="InterPro" id="IPR023214">
    <property type="entry name" value="HAD_sf"/>
</dbReference>
<accession>A0A2T3QK48</accession>
<dbReference type="InterPro" id="IPR006439">
    <property type="entry name" value="HAD-SF_hydro_IA"/>
</dbReference>
<dbReference type="Pfam" id="PF13419">
    <property type="entry name" value="HAD_2"/>
    <property type="match status" value="1"/>
</dbReference>
<dbReference type="SUPFAM" id="SSF56784">
    <property type="entry name" value="HAD-like"/>
    <property type="match status" value="1"/>
</dbReference>
<dbReference type="Gene3D" id="1.10.150.240">
    <property type="entry name" value="Putative phosphatase, domain 2"/>
    <property type="match status" value="1"/>
</dbReference>